<dbReference type="PANTHER" id="PTHR43214:SF37">
    <property type="entry name" value="TRANSCRIPTIONAL REGULATORY PROTEIN YDFI"/>
    <property type="match status" value="1"/>
</dbReference>
<dbReference type="Gene3D" id="3.40.50.2300">
    <property type="match status" value="1"/>
</dbReference>
<dbReference type="PRINTS" id="PR00038">
    <property type="entry name" value="HTHLUXR"/>
</dbReference>
<keyword evidence="2" id="KW-0238">DNA-binding</keyword>
<dbReference type="PROSITE" id="PS50043">
    <property type="entry name" value="HTH_LUXR_2"/>
    <property type="match status" value="1"/>
</dbReference>
<protein>
    <submittedName>
        <fullName evidence="6">Response regulator transcription factor</fullName>
    </submittedName>
</protein>
<sequence length="243" mass="25804">MTDHLTSDPAAGDTPAAGSLRVVLVEDYAIYRRGLQTLLELEDDIALVDQVGTAAEGVARTVDLAPDVLVLDIYLPDGSGLEVCRAVKAAVPQIQILMLTASDEEGDLVEAIKAGATGYLLKDVAPDQLPGAIRAVAAGQALLSPSLASTLLSEFAAMVRSGPEPHADPAPALTDREREVLRHVARGMSNRRVAEELFISENTVKNHVRNILDKLQLHSRVEAAMYAVRGGLIDDPKTGGRSD</sequence>
<feature type="domain" description="HTH luxR-type" evidence="4">
    <location>
        <begin position="166"/>
        <end position="231"/>
    </location>
</feature>
<dbReference type="SUPFAM" id="SSF52172">
    <property type="entry name" value="CheY-like"/>
    <property type="match status" value="1"/>
</dbReference>
<evidence type="ECO:0000313" key="7">
    <source>
        <dbReference type="Proteomes" id="UP000557772"/>
    </source>
</evidence>
<dbReference type="GO" id="GO:0003677">
    <property type="term" value="F:DNA binding"/>
    <property type="evidence" value="ECO:0007669"/>
    <property type="project" value="UniProtKB-KW"/>
</dbReference>
<dbReference type="PANTHER" id="PTHR43214">
    <property type="entry name" value="TWO-COMPONENT RESPONSE REGULATOR"/>
    <property type="match status" value="1"/>
</dbReference>
<dbReference type="Pfam" id="PF00072">
    <property type="entry name" value="Response_reg"/>
    <property type="match status" value="1"/>
</dbReference>
<proteinExistence type="predicted"/>
<dbReference type="EMBL" id="JABENB010000002">
    <property type="protein sequence ID" value="NNG40234.1"/>
    <property type="molecule type" value="Genomic_DNA"/>
</dbReference>
<dbReference type="InterPro" id="IPR011006">
    <property type="entry name" value="CheY-like_superfamily"/>
</dbReference>
<dbReference type="SMART" id="SM00421">
    <property type="entry name" value="HTH_LUXR"/>
    <property type="match status" value="1"/>
</dbReference>
<dbReference type="CDD" id="cd17535">
    <property type="entry name" value="REC_NarL-like"/>
    <property type="match status" value="1"/>
</dbReference>
<evidence type="ECO:0000256" key="3">
    <source>
        <dbReference type="PROSITE-ProRule" id="PRU00169"/>
    </source>
</evidence>
<dbReference type="InterPro" id="IPR058245">
    <property type="entry name" value="NreC/VraR/RcsB-like_REC"/>
</dbReference>
<evidence type="ECO:0000259" key="4">
    <source>
        <dbReference type="PROSITE" id="PS50043"/>
    </source>
</evidence>
<dbReference type="SMART" id="SM00448">
    <property type="entry name" value="REC"/>
    <property type="match status" value="1"/>
</dbReference>
<feature type="modified residue" description="4-aspartylphosphate" evidence="3">
    <location>
        <position position="72"/>
    </location>
</feature>
<accession>A0A849AHB1</accession>
<dbReference type="InterPro" id="IPR016032">
    <property type="entry name" value="Sig_transdc_resp-reg_C-effctor"/>
</dbReference>
<organism evidence="6 7">
    <name type="scientific">Flexivirga aerilata</name>
    <dbReference type="NCBI Taxonomy" id="1656889"/>
    <lineage>
        <taxon>Bacteria</taxon>
        <taxon>Bacillati</taxon>
        <taxon>Actinomycetota</taxon>
        <taxon>Actinomycetes</taxon>
        <taxon>Micrococcales</taxon>
        <taxon>Dermacoccaceae</taxon>
        <taxon>Flexivirga</taxon>
    </lineage>
</organism>
<keyword evidence="1 3" id="KW-0597">Phosphoprotein</keyword>
<dbReference type="SUPFAM" id="SSF46894">
    <property type="entry name" value="C-terminal effector domain of the bipartite response regulators"/>
    <property type="match status" value="1"/>
</dbReference>
<dbReference type="InterPro" id="IPR039420">
    <property type="entry name" value="WalR-like"/>
</dbReference>
<keyword evidence="7" id="KW-1185">Reference proteome</keyword>
<evidence type="ECO:0000256" key="2">
    <source>
        <dbReference type="ARBA" id="ARBA00023125"/>
    </source>
</evidence>
<name>A0A849AHB1_9MICO</name>
<dbReference type="InterPro" id="IPR000792">
    <property type="entry name" value="Tscrpt_reg_LuxR_C"/>
</dbReference>
<evidence type="ECO:0000313" key="6">
    <source>
        <dbReference type="EMBL" id="NNG40234.1"/>
    </source>
</evidence>
<dbReference type="AlphaFoldDB" id="A0A849AHB1"/>
<dbReference type="Pfam" id="PF00196">
    <property type="entry name" value="GerE"/>
    <property type="match status" value="1"/>
</dbReference>
<dbReference type="PROSITE" id="PS50110">
    <property type="entry name" value="RESPONSE_REGULATORY"/>
    <property type="match status" value="1"/>
</dbReference>
<evidence type="ECO:0000256" key="1">
    <source>
        <dbReference type="ARBA" id="ARBA00022553"/>
    </source>
</evidence>
<dbReference type="GO" id="GO:0000160">
    <property type="term" value="P:phosphorelay signal transduction system"/>
    <property type="evidence" value="ECO:0007669"/>
    <property type="project" value="InterPro"/>
</dbReference>
<dbReference type="InterPro" id="IPR001789">
    <property type="entry name" value="Sig_transdc_resp-reg_receiver"/>
</dbReference>
<dbReference type="PROSITE" id="PS00622">
    <property type="entry name" value="HTH_LUXR_1"/>
    <property type="match status" value="1"/>
</dbReference>
<dbReference type="Proteomes" id="UP000557772">
    <property type="component" value="Unassembled WGS sequence"/>
</dbReference>
<dbReference type="GO" id="GO:0006355">
    <property type="term" value="P:regulation of DNA-templated transcription"/>
    <property type="evidence" value="ECO:0007669"/>
    <property type="project" value="InterPro"/>
</dbReference>
<comment type="caution">
    <text evidence="6">The sequence shown here is derived from an EMBL/GenBank/DDBJ whole genome shotgun (WGS) entry which is preliminary data.</text>
</comment>
<evidence type="ECO:0000259" key="5">
    <source>
        <dbReference type="PROSITE" id="PS50110"/>
    </source>
</evidence>
<gene>
    <name evidence="6" type="ORF">HJ588_13255</name>
</gene>
<dbReference type="CDD" id="cd06170">
    <property type="entry name" value="LuxR_C_like"/>
    <property type="match status" value="1"/>
</dbReference>
<reference evidence="6 7" key="1">
    <citation type="submission" date="2020-05" db="EMBL/GenBank/DDBJ databases">
        <title>Flexivirga sp. ID2601S isolated from air conditioner.</title>
        <authorList>
            <person name="Kim D.H."/>
        </authorList>
    </citation>
    <scope>NUCLEOTIDE SEQUENCE [LARGE SCALE GENOMIC DNA]</scope>
    <source>
        <strain evidence="6 7">ID2601S</strain>
    </source>
</reference>
<dbReference type="RefSeq" id="WP_171156323.1">
    <property type="nucleotide sequence ID" value="NZ_JABENB010000002.1"/>
</dbReference>
<feature type="domain" description="Response regulatory" evidence="5">
    <location>
        <begin position="21"/>
        <end position="137"/>
    </location>
</feature>